<evidence type="ECO:0000313" key="1">
    <source>
        <dbReference type="EMBL" id="GES27502.1"/>
    </source>
</evidence>
<organism evidence="1 2">
    <name type="scientific">Acrocarpospora pleiomorpha</name>
    <dbReference type="NCBI Taxonomy" id="90975"/>
    <lineage>
        <taxon>Bacteria</taxon>
        <taxon>Bacillati</taxon>
        <taxon>Actinomycetota</taxon>
        <taxon>Actinomycetes</taxon>
        <taxon>Streptosporangiales</taxon>
        <taxon>Streptosporangiaceae</taxon>
        <taxon>Acrocarpospora</taxon>
    </lineage>
</organism>
<keyword evidence="2" id="KW-1185">Reference proteome</keyword>
<gene>
    <name evidence="1" type="ORF">Aple_104030</name>
</gene>
<accession>A0A5M3Y2G8</accession>
<reference evidence="1 2" key="1">
    <citation type="submission" date="2019-10" db="EMBL/GenBank/DDBJ databases">
        <title>Whole genome shotgun sequence of Acrocarpospora pleiomorpha NBRC 16267.</title>
        <authorList>
            <person name="Ichikawa N."/>
            <person name="Kimura A."/>
            <person name="Kitahashi Y."/>
            <person name="Komaki H."/>
            <person name="Oguchi A."/>
        </authorList>
    </citation>
    <scope>NUCLEOTIDE SEQUENCE [LARGE SCALE GENOMIC DNA]</scope>
    <source>
        <strain evidence="1 2">NBRC 16267</strain>
    </source>
</reference>
<comment type="caution">
    <text evidence="1">The sequence shown here is derived from an EMBL/GenBank/DDBJ whole genome shotgun (WGS) entry which is preliminary data.</text>
</comment>
<dbReference type="AlphaFoldDB" id="A0A5M3Y2G8"/>
<dbReference type="Proteomes" id="UP000377595">
    <property type="component" value="Unassembled WGS sequence"/>
</dbReference>
<protein>
    <submittedName>
        <fullName evidence="1">Uncharacterized protein</fullName>
    </submittedName>
</protein>
<name>A0A5M3Y2G8_9ACTN</name>
<sequence length="58" mass="6170">MAGSAGEGVAAGWSVSSTAPEVIIPEHLLSWIDRLTRRRAGRQPVARISLARSIDNSV</sequence>
<proteinExistence type="predicted"/>
<evidence type="ECO:0000313" key="2">
    <source>
        <dbReference type="Proteomes" id="UP000377595"/>
    </source>
</evidence>
<dbReference type="EMBL" id="BLAF01000145">
    <property type="protein sequence ID" value="GES27502.1"/>
    <property type="molecule type" value="Genomic_DNA"/>
</dbReference>